<dbReference type="CDD" id="cd20069">
    <property type="entry name" value="5TM_Oxa1-like"/>
    <property type="match status" value="1"/>
</dbReference>
<evidence type="ECO:0000259" key="12">
    <source>
        <dbReference type="Pfam" id="PF02096"/>
    </source>
</evidence>
<organism evidence="13 14">
    <name type="scientific">Recurvomyces mirabilis</name>
    <dbReference type="NCBI Taxonomy" id="574656"/>
    <lineage>
        <taxon>Eukaryota</taxon>
        <taxon>Fungi</taxon>
        <taxon>Dikarya</taxon>
        <taxon>Ascomycota</taxon>
        <taxon>Pezizomycotina</taxon>
        <taxon>Dothideomycetes</taxon>
        <taxon>Dothideomycetidae</taxon>
        <taxon>Mycosphaerellales</taxon>
        <taxon>Teratosphaeriaceae</taxon>
        <taxon>Recurvomyces</taxon>
    </lineage>
</organism>
<feature type="compositionally biased region" description="Low complexity" evidence="10">
    <location>
        <begin position="363"/>
        <end position="374"/>
    </location>
</feature>
<feature type="compositionally biased region" description="Basic and acidic residues" evidence="10">
    <location>
        <begin position="411"/>
        <end position="429"/>
    </location>
</feature>
<name>A0AAE0WXM2_9PEZI</name>
<evidence type="ECO:0000256" key="11">
    <source>
        <dbReference type="SAM" id="Phobius"/>
    </source>
</evidence>
<comment type="caution">
    <text evidence="13">The sequence shown here is derived from an EMBL/GenBank/DDBJ whole genome shotgun (WGS) entry which is preliminary data.</text>
</comment>
<accession>A0AAE0WXM2</accession>
<dbReference type="GO" id="GO:0032977">
    <property type="term" value="F:membrane insertase activity"/>
    <property type="evidence" value="ECO:0007669"/>
    <property type="project" value="InterPro"/>
</dbReference>
<evidence type="ECO:0000256" key="7">
    <source>
        <dbReference type="ARBA" id="ARBA00023128"/>
    </source>
</evidence>
<keyword evidence="8 11" id="KW-0472">Membrane</keyword>
<dbReference type="Proteomes" id="UP001274830">
    <property type="component" value="Unassembled WGS sequence"/>
</dbReference>
<keyword evidence="7" id="KW-0496">Mitochondrion</keyword>
<protein>
    <recommendedName>
        <fullName evidence="12">Membrane insertase YidC/Oxa/ALB C-terminal domain-containing protein</fullName>
    </recommendedName>
</protein>
<keyword evidence="6 11" id="KW-1133">Transmembrane helix</keyword>
<evidence type="ECO:0000256" key="8">
    <source>
        <dbReference type="ARBA" id="ARBA00023136"/>
    </source>
</evidence>
<gene>
    <name evidence="13" type="ORF">LTR78_000215</name>
</gene>
<dbReference type="GO" id="GO:0032979">
    <property type="term" value="P:protein insertion into mitochondrial inner membrane from matrix"/>
    <property type="evidence" value="ECO:0007669"/>
    <property type="project" value="TreeGrafter"/>
</dbReference>
<dbReference type="PANTHER" id="PTHR12428:SF66">
    <property type="entry name" value="MITOCHONDRIAL INNER MEMBRANE PROTEIN OXA1L"/>
    <property type="match status" value="1"/>
</dbReference>
<evidence type="ECO:0000256" key="1">
    <source>
        <dbReference type="ARBA" id="ARBA00004448"/>
    </source>
</evidence>
<dbReference type="GO" id="GO:0005743">
    <property type="term" value="C:mitochondrial inner membrane"/>
    <property type="evidence" value="ECO:0007669"/>
    <property type="project" value="UniProtKB-SubCell"/>
</dbReference>
<dbReference type="PANTHER" id="PTHR12428">
    <property type="entry name" value="OXA1"/>
    <property type="match status" value="1"/>
</dbReference>
<dbReference type="InterPro" id="IPR001708">
    <property type="entry name" value="YidC/ALB3/OXA1/COX18"/>
</dbReference>
<evidence type="ECO:0000256" key="2">
    <source>
        <dbReference type="ARBA" id="ARBA00009877"/>
    </source>
</evidence>
<feature type="transmembrane region" description="Helical" evidence="11">
    <location>
        <begin position="71"/>
        <end position="93"/>
    </location>
</feature>
<sequence length="439" mass="47327">MPATPPPTTEALPTKDVTSITLDDLDLSALPDLSTIPVKIGYLHEIGLSYWYGPTSMLEWLMEHIHVYSGLPWWGSIACTALVIRLAIFPFFLKSSDSMARSNALVSVTKPITERMQAAQKTGNTQGVMEAWQEMQTIRSRAGISFRAQFAPIIMQGVLGFCGFKLLRAMVALPVPGFMDGGFLWLTDLTLPDPYGILPLVMGAAIHLLIRIGGESGAAAPGAIPPAMQSFMWYGMPGIVILIMAWQPGALCVWFTVSGALGMVQGLMLQRPAVRKYFGIAPLYKPTKSEGPVKNEAYALFESMLPKPKASSAATAAAAEAVRNNAAYIRTSYQAPNLHTNNYNNTKGPLGSTNNVIDVVAKNSRSTPSNSTSSADAQEKSGGIMGSYNGMRDGVKNMRNFVRETTTAQAEKNKARAKKEAAAAYERRAGQRQGGKGGR</sequence>
<evidence type="ECO:0000256" key="5">
    <source>
        <dbReference type="ARBA" id="ARBA00022946"/>
    </source>
</evidence>
<dbReference type="Pfam" id="PF02096">
    <property type="entry name" value="60KD_IMP"/>
    <property type="match status" value="1"/>
</dbReference>
<evidence type="ECO:0000256" key="3">
    <source>
        <dbReference type="ARBA" id="ARBA00022692"/>
    </source>
</evidence>
<dbReference type="AlphaFoldDB" id="A0AAE0WXM2"/>
<evidence type="ECO:0000256" key="9">
    <source>
        <dbReference type="RuleBase" id="RU003945"/>
    </source>
</evidence>
<dbReference type="InterPro" id="IPR028055">
    <property type="entry name" value="YidC/Oxa/ALB_C"/>
</dbReference>
<keyword evidence="14" id="KW-1185">Reference proteome</keyword>
<evidence type="ECO:0000256" key="4">
    <source>
        <dbReference type="ARBA" id="ARBA00022792"/>
    </source>
</evidence>
<keyword evidence="5" id="KW-0809">Transit peptide</keyword>
<keyword evidence="4" id="KW-0999">Mitochondrion inner membrane</keyword>
<feature type="domain" description="Membrane insertase YidC/Oxa/ALB C-terminal" evidence="12">
    <location>
        <begin position="73"/>
        <end position="270"/>
    </location>
</feature>
<proteinExistence type="inferred from homology"/>
<evidence type="ECO:0000256" key="10">
    <source>
        <dbReference type="SAM" id="MobiDB-lite"/>
    </source>
</evidence>
<feature type="region of interest" description="Disordered" evidence="10">
    <location>
        <begin position="363"/>
        <end position="439"/>
    </location>
</feature>
<feature type="transmembrane region" description="Helical" evidence="11">
    <location>
        <begin position="194"/>
        <end position="210"/>
    </location>
</feature>
<feature type="transmembrane region" description="Helical" evidence="11">
    <location>
        <begin position="231"/>
        <end position="247"/>
    </location>
</feature>
<comment type="similarity">
    <text evidence="2 9">Belongs to the OXA1/ALB3/YidC family.</text>
</comment>
<keyword evidence="3 9" id="KW-0812">Transmembrane</keyword>
<evidence type="ECO:0000313" key="14">
    <source>
        <dbReference type="Proteomes" id="UP001274830"/>
    </source>
</evidence>
<dbReference type="EMBL" id="JAUTXT010000001">
    <property type="protein sequence ID" value="KAK3679839.1"/>
    <property type="molecule type" value="Genomic_DNA"/>
</dbReference>
<reference evidence="13" key="1">
    <citation type="submission" date="2023-07" db="EMBL/GenBank/DDBJ databases">
        <title>Black Yeasts Isolated from many extreme environments.</title>
        <authorList>
            <person name="Coleine C."/>
            <person name="Stajich J.E."/>
            <person name="Selbmann L."/>
        </authorList>
    </citation>
    <scope>NUCLEOTIDE SEQUENCE</scope>
    <source>
        <strain evidence="13">CCFEE 5485</strain>
    </source>
</reference>
<feature type="transmembrane region" description="Helical" evidence="11">
    <location>
        <begin position="150"/>
        <end position="174"/>
    </location>
</feature>
<evidence type="ECO:0000313" key="13">
    <source>
        <dbReference type="EMBL" id="KAK3679839.1"/>
    </source>
</evidence>
<evidence type="ECO:0000256" key="6">
    <source>
        <dbReference type="ARBA" id="ARBA00022989"/>
    </source>
</evidence>
<comment type="subcellular location">
    <subcellularLocation>
        <location evidence="9">Membrane</location>
        <topology evidence="9">Multi-pass membrane protein</topology>
    </subcellularLocation>
    <subcellularLocation>
        <location evidence="1">Mitochondrion inner membrane</location>
        <topology evidence="1">Multi-pass membrane protein</topology>
    </subcellularLocation>
</comment>